<accession>A0ABP1RY09</accession>
<feature type="compositionally biased region" description="Polar residues" evidence="2">
    <location>
        <begin position="163"/>
        <end position="176"/>
    </location>
</feature>
<comment type="similarity">
    <text evidence="1">Belongs to the STK19 family.</text>
</comment>
<proteinExistence type="inferred from homology"/>
<organism evidence="3 4">
    <name type="scientific">Orchesella dallaii</name>
    <dbReference type="NCBI Taxonomy" id="48710"/>
    <lineage>
        <taxon>Eukaryota</taxon>
        <taxon>Metazoa</taxon>
        <taxon>Ecdysozoa</taxon>
        <taxon>Arthropoda</taxon>
        <taxon>Hexapoda</taxon>
        <taxon>Collembola</taxon>
        <taxon>Entomobryomorpha</taxon>
        <taxon>Entomobryoidea</taxon>
        <taxon>Orchesellidae</taxon>
        <taxon>Orchesellinae</taxon>
        <taxon>Orchesella</taxon>
    </lineage>
</organism>
<name>A0ABP1RY09_9HEXA</name>
<dbReference type="PANTHER" id="PTHR15243:SF0">
    <property type="entry name" value="SERINE_THREONINE-PROTEIN KINASE 19"/>
    <property type="match status" value="1"/>
</dbReference>
<dbReference type="PANTHER" id="PTHR15243">
    <property type="entry name" value="SERINE/THREONINE-PROTEIN KINASE 19"/>
    <property type="match status" value="1"/>
</dbReference>
<evidence type="ECO:0000313" key="4">
    <source>
        <dbReference type="Proteomes" id="UP001642540"/>
    </source>
</evidence>
<dbReference type="Proteomes" id="UP001642540">
    <property type="component" value="Unassembled WGS sequence"/>
</dbReference>
<feature type="region of interest" description="Disordered" evidence="2">
    <location>
        <begin position="160"/>
        <end position="186"/>
    </location>
</feature>
<reference evidence="3 4" key="1">
    <citation type="submission" date="2024-08" db="EMBL/GenBank/DDBJ databases">
        <authorList>
            <person name="Cucini C."/>
            <person name="Frati F."/>
        </authorList>
    </citation>
    <scope>NUCLEOTIDE SEQUENCE [LARGE SCALE GENOMIC DNA]</scope>
</reference>
<protein>
    <recommendedName>
        <fullName evidence="5">Serine/threonine-protein kinase 19</fullName>
    </recommendedName>
</protein>
<evidence type="ECO:0000256" key="1">
    <source>
        <dbReference type="ARBA" id="ARBA00093458"/>
    </source>
</evidence>
<keyword evidence="4" id="KW-1185">Reference proteome</keyword>
<evidence type="ECO:0008006" key="5">
    <source>
        <dbReference type="Google" id="ProtNLM"/>
    </source>
</evidence>
<dbReference type="Pfam" id="PF10494">
    <property type="entry name" value="Stk19"/>
    <property type="match status" value="1"/>
</dbReference>
<evidence type="ECO:0000313" key="3">
    <source>
        <dbReference type="EMBL" id="CAL8138240.1"/>
    </source>
</evidence>
<comment type="caution">
    <text evidence="3">The sequence shown here is derived from an EMBL/GenBank/DDBJ whole genome shotgun (WGS) entry which is preliminary data.</text>
</comment>
<dbReference type="InterPro" id="IPR018865">
    <property type="entry name" value="STK19-like"/>
</dbReference>
<dbReference type="EMBL" id="CAXLJM020000122">
    <property type="protein sequence ID" value="CAL8138240.1"/>
    <property type="molecule type" value="Genomic_DNA"/>
</dbReference>
<evidence type="ECO:0000256" key="2">
    <source>
        <dbReference type="SAM" id="MobiDB-lite"/>
    </source>
</evidence>
<gene>
    <name evidence="3" type="ORF">ODALV1_LOCUS27279</name>
</gene>
<sequence length="309" mass="34585">MDSLTGKKTRKRQVTTEATIGKKSKTFAAESKEIIPSIFKKSIRRKVSTVHILKPEELETLKNIPCDTEAGLLSLRSSFPVGIFEGRLPPVFLYSQLASLVHSRAVIDHQLKKLANENKILTFSLFSSSNYLIVFYNDFVALKRKGFFQRFVTDVLGEDEKTSPLSDTRTKTSGPPDSTPTPVRRSIENSKLISKEALLKKWKFKEDEVRQLVNSGYLGVQEGGDYCVSLPAAGEFIKMYEKGKKAVMNAIKKAKFGEILQKDLEQRPMKKTAPLGVSYHIFDLVGSGEAVKIDTTSGPLLRIKRDLPI</sequence>